<keyword evidence="3" id="KW-0813">Transport</keyword>
<feature type="transmembrane region" description="Helical" evidence="7">
    <location>
        <begin position="379"/>
        <end position="402"/>
    </location>
</feature>
<feature type="transmembrane region" description="Helical" evidence="7">
    <location>
        <begin position="408"/>
        <end position="430"/>
    </location>
</feature>
<keyword evidence="6 7" id="KW-0472">Membrane</keyword>
<dbReference type="GO" id="GO:0042910">
    <property type="term" value="F:xenobiotic transmembrane transporter activity"/>
    <property type="evidence" value="ECO:0007669"/>
    <property type="project" value="InterPro"/>
</dbReference>
<comment type="similarity">
    <text evidence="2 7">Belongs to the multi antimicrobial extrusion (MATE) (TC 2.A.66.1) family.</text>
</comment>
<dbReference type="InterPro" id="IPR045069">
    <property type="entry name" value="MATE_euk"/>
</dbReference>
<protein>
    <recommendedName>
        <fullName evidence="7">Protein DETOXIFICATION</fullName>
    </recommendedName>
    <alternativeName>
        <fullName evidence="7">Multidrug and toxic compound extrusion protein</fullName>
    </alternativeName>
</protein>
<evidence type="ECO:0000256" key="6">
    <source>
        <dbReference type="ARBA" id="ARBA00023136"/>
    </source>
</evidence>
<dbReference type="GO" id="GO:0016020">
    <property type="term" value="C:membrane"/>
    <property type="evidence" value="ECO:0007669"/>
    <property type="project" value="UniProtKB-SubCell"/>
</dbReference>
<feature type="transmembrane region" description="Helical" evidence="7">
    <location>
        <begin position="83"/>
        <end position="107"/>
    </location>
</feature>
<keyword evidence="4 7" id="KW-0812">Transmembrane</keyword>
<feature type="transmembrane region" description="Helical" evidence="7">
    <location>
        <begin position="185"/>
        <end position="209"/>
    </location>
</feature>
<evidence type="ECO:0000256" key="7">
    <source>
        <dbReference type="RuleBase" id="RU004914"/>
    </source>
</evidence>
<gene>
    <name evidence="8" type="ORF">CDL15_Pgr007002</name>
</gene>
<evidence type="ECO:0000256" key="4">
    <source>
        <dbReference type="ARBA" id="ARBA00022692"/>
    </source>
</evidence>
<evidence type="ECO:0000256" key="1">
    <source>
        <dbReference type="ARBA" id="ARBA00004141"/>
    </source>
</evidence>
<comment type="subcellular location">
    <subcellularLocation>
        <location evidence="1">Membrane</location>
        <topology evidence="1">Multi-pass membrane protein</topology>
    </subcellularLocation>
</comment>
<accession>A0A218X8X2</accession>
<dbReference type="EMBL" id="MTKT01002214">
    <property type="protein sequence ID" value="OWM80971.1"/>
    <property type="molecule type" value="Genomic_DNA"/>
</dbReference>
<evidence type="ECO:0000256" key="2">
    <source>
        <dbReference type="ARBA" id="ARBA00010199"/>
    </source>
</evidence>
<dbReference type="InterPro" id="IPR002528">
    <property type="entry name" value="MATE_fam"/>
</dbReference>
<feature type="transmembrane region" description="Helical" evidence="7">
    <location>
        <begin position="46"/>
        <end position="71"/>
    </location>
</feature>
<reference evidence="9" key="1">
    <citation type="journal article" date="2017" name="Plant J.">
        <title>The pomegranate (Punica granatum L.) genome and the genomics of punicalagin biosynthesis.</title>
        <authorList>
            <person name="Qin G."/>
            <person name="Xu C."/>
            <person name="Ming R."/>
            <person name="Tang H."/>
            <person name="Guyot R."/>
            <person name="Kramer E.M."/>
            <person name="Hu Y."/>
            <person name="Yi X."/>
            <person name="Qi Y."/>
            <person name="Xu X."/>
            <person name="Gao Z."/>
            <person name="Pan H."/>
            <person name="Jian J."/>
            <person name="Tian Y."/>
            <person name="Yue Z."/>
            <person name="Xu Y."/>
        </authorList>
    </citation>
    <scope>NUCLEOTIDE SEQUENCE [LARGE SCALE GENOMIC DNA]</scope>
    <source>
        <strain evidence="9">cv. Dabenzi</strain>
    </source>
</reference>
<feature type="transmembrane region" description="Helical" evidence="7">
    <location>
        <begin position="221"/>
        <end position="243"/>
    </location>
</feature>
<dbReference type="CDD" id="cd13132">
    <property type="entry name" value="MATE_eukaryotic"/>
    <property type="match status" value="1"/>
</dbReference>
<feature type="transmembrane region" description="Helical" evidence="7">
    <location>
        <begin position="128"/>
        <end position="149"/>
    </location>
</feature>
<comment type="caution">
    <text evidence="8">The sequence shown here is derived from an EMBL/GenBank/DDBJ whole genome shotgun (WGS) entry which is preliminary data.</text>
</comment>
<dbReference type="GO" id="GO:0015297">
    <property type="term" value="F:antiporter activity"/>
    <property type="evidence" value="ECO:0007669"/>
    <property type="project" value="InterPro"/>
</dbReference>
<evidence type="ECO:0000256" key="3">
    <source>
        <dbReference type="ARBA" id="ARBA00022448"/>
    </source>
</evidence>
<dbReference type="GO" id="GO:1990961">
    <property type="term" value="P:xenobiotic detoxification by transmembrane export across the plasma membrane"/>
    <property type="evidence" value="ECO:0007669"/>
    <property type="project" value="InterPro"/>
</dbReference>
<feature type="transmembrane region" description="Helical" evidence="7">
    <location>
        <begin position="263"/>
        <end position="293"/>
    </location>
</feature>
<name>A0A218X8X2_PUNGR</name>
<feature type="transmembrane region" description="Helical" evidence="7">
    <location>
        <begin position="349"/>
        <end position="372"/>
    </location>
</feature>
<dbReference type="Pfam" id="PF01554">
    <property type="entry name" value="MatE"/>
    <property type="match status" value="2"/>
</dbReference>
<dbReference type="Proteomes" id="UP000197138">
    <property type="component" value="Unassembled WGS sequence"/>
</dbReference>
<dbReference type="AlphaFoldDB" id="A0A218X8X2"/>
<feature type="transmembrane region" description="Helical" evidence="7">
    <location>
        <begin position="305"/>
        <end position="329"/>
    </location>
</feature>
<sequence>MVRSNINEEKGRADGVLNQPLLRSRAEEEETAAGLGRKVWTETKKLWHILGPAIFTRVATYTMSVAIQVFAGHLGEVELAAASIANTVILGFNFSLVLGMASALETLCGQAFGAKRYHMLGIYMQRSFIVLLLCCFLLLPSYMFAAPLLRLLGQPEDVAEMTGGGCLDDPGPLQLRIHSQLKTIIMAWVSLVALVVNLATSWLFVYVFDFGVIGLSVSLDLAWWVMVFGLYVYVSCGACPLTWTGWSVEAFSGLWEFIKLSAASGVMLCMSINGWEMMIPLSFLAAIGVRVANELGAGNWKAAKFATIVSVVQSTIIGLFFCMLTVALQSKIAYIFTSSADVIEEVGNLSYLLAVSILLNSVQPILSGVAVGSGWQANVAYINLGCYYLIGLPLGFLMGRVFQLGVVGIWAGMIFGGTAMQTIILAVITIRCDWEEEAKKAQQRVAKWSTPIPDDSEQITPM</sequence>
<evidence type="ECO:0000313" key="9">
    <source>
        <dbReference type="Proteomes" id="UP000197138"/>
    </source>
</evidence>
<evidence type="ECO:0000256" key="5">
    <source>
        <dbReference type="ARBA" id="ARBA00022989"/>
    </source>
</evidence>
<organism evidence="8 9">
    <name type="scientific">Punica granatum</name>
    <name type="common">Pomegranate</name>
    <dbReference type="NCBI Taxonomy" id="22663"/>
    <lineage>
        <taxon>Eukaryota</taxon>
        <taxon>Viridiplantae</taxon>
        <taxon>Streptophyta</taxon>
        <taxon>Embryophyta</taxon>
        <taxon>Tracheophyta</taxon>
        <taxon>Spermatophyta</taxon>
        <taxon>Magnoliopsida</taxon>
        <taxon>eudicotyledons</taxon>
        <taxon>Gunneridae</taxon>
        <taxon>Pentapetalae</taxon>
        <taxon>rosids</taxon>
        <taxon>malvids</taxon>
        <taxon>Myrtales</taxon>
        <taxon>Lythraceae</taxon>
        <taxon>Punica</taxon>
    </lineage>
</organism>
<evidence type="ECO:0000313" key="8">
    <source>
        <dbReference type="EMBL" id="OWM80971.1"/>
    </source>
</evidence>
<dbReference type="PANTHER" id="PTHR11206">
    <property type="entry name" value="MULTIDRUG RESISTANCE PROTEIN"/>
    <property type="match status" value="1"/>
</dbReference>
<proteinExistence type="inferred from homology"/>
<keyword evidence="5 7" id="KW-1133">Transmembrane helix</keyword>